<dbReference type="NCBIfam" id="TIGR01554">
    <property type="entry name" value="major_cap_HK97"/>
    <property type="match status" value="1"/>
</dbReference>
<proteinExistence type="predicted"/>
<gene>
    <name evidence="7" type="ordered locus">BCG9842_B3313</name>
</gene>
<evidence type="ECO:0000256" key="3">
    <source>
        <dbReference type="ARBA" id="ARBA00022670"/>
    </source>
</evidence>
<dbReference type="InterPro" id="IPR054613">
    <property type="entry name" value="Peptidase_S78_dom"/>
</dbReference>
<evidence type="ECO:0000256" key="2">
    <source>
        <dbReference type="ARBA" id="ARBA00022612"/>
    </source>
</evidence>
<dbReference type="InterPro" id="IPR054612">
    <property type="entry name" value="Phage_capsid-like_C"/>
</dbReference>
<name>B7ITC7_BACC2</name>
<organism evidence="7 8">
    <name type="scientific">Bacillus cereus (strain G9842)</name>
    <dbReference type="NCBI Taxonomy" id="405531"/>
    <lineage>
        <taxon>Bacteria</taxon>
        <taxon>Bacillati</taxon>
        <taxon>Bacillota</taxon>
        <taxon>Bacilli</taxon>
        <taxon>Bacillales</taxon>
        <taxon>Bacillaceae</taxon>
        <taxon>Bacillus</taxon>
        <taxon>Bacillus cereus group</taxon>
    </lineage>
</organism>
<keyword evidence="3" id="KW-0645">Protease</keyword>
<reference evidence="7 8" key="1">
    <citation type="submission" date="2008-10" db="EMBL/GenBank/DDBJ databases">
        <title>Genome sequence of Bacillus cereus G9842.</title>
        <authorList>
            <person name="Dodson R.J."/>
            <person name="Durkin A.S."/>
            <person name="Rosovitz M.J."/>
            <person name="Rasko D.A."/>
            <person name="Hoffmaster A."/>
            <person name="Ravel J."/>
            <person name="Sutton G."/>
        </authorList>
    </citation>
    <scope>NUCLEOTIDE SEQUENCE [LARGE SCALE GENOMIC DNA]</scope>
    <source>
        <strain evidence="7 8">G9842</strain>
    </source>
</reference>
<dbReference type="HOGENOM" id="CLU_501224_0_0_9"/>
<evidence type="ECO:0000256" key="4">
    <source>
        <dbReference type="ARBA" id="ARBA00022801"/>
    </source>
</evidence>
<evidence type="ECO:0000259" key="5">
    <source>
        <dbReference type="Pfam" id="PF04586"/>
    </source>
</evidence>
<evidence type="ECO:0000259" key="6">
    <source>
        <dbReference type="Pfam" id="PF05065"/>
    </source>
</evidence>
<dbReference type="AlphaFoldDB" id="B7ITC7"/>
<dbReference type="Pfam" id="PF04586">
    <property type="entry name" value="Peptidase_S78"/>
    <property type="match status" value="1"/>
</dbReference>
<keyword evidence="2" id="KW-1188">Viral release from host cell</keyword>
<dbReference type="KEGG" id="bcg:BCG9842_B3313"/>
<feature type="domain" description="Prohead serine protease" evidence="5">
    <location>
        <begin position="11"/>
        <end position="166"/>
    </location>
</feature>
<dbReference type="InterPro" id="IPR024455">
    <property type="entry name" value="Phage_capsid"/>
</dbReference>
<dbReference type="NCBIfam" id="TIGR01543">
    <property type="entry name" value="proheadase_HK97"/>
    <property type="match status" value="1"/>
</dbReference>
<accession>B7ITC7</accession>
<keyword evidence="4" id="KW-0378">Hydrolase</keyword>
<dbReference type="GO" id="GO:0008233">
    <property type="term" value="F:peptidase activity"/>
    <property type="evidence" value="ECO:0007669"/>
    <property type="project" value="UniProtKB-KW"/>
</dbReference>
<evidence type="ECO:0000313" key="7">
    <source>
        <dbReference type="EMBL" id="ACK93216.1"/>
    </source>
</evidence>
<protein>
    <submittedName>
        <fullName evidence="7">Phage major capsid protein, HK97 family</fullName>
    </submittedName>
</protein>
<comment type="subcellular location">
    <subcellularLocation>
        <location evidence="1">Virion</location>
    </subcellularLocation>
</comment>
<dbReference type="SUPFAM" id="SSF56563">
    <property type="entry name" value="Major capsid protein gp5"/>
    <property type="match status" value="1"/>
</dbReference>
<dbReference type="Gene3D" id="3.30.2400.10">
    <property type="entry name" value="Major capsid protein gp5"/>
    <property type="match status" value="1"/>
</dbReference>
<dbReference type="InterPro" id="IPR006433">
    <property type="entry name" value="Prohead_protease"/>
</dbReference>
<evidence type="ECO:0000313" key="8">
    <source>
        <dbReference type="Proteomes" id="UP000006744"/>
    </source>
</evidence>
<sequence length="562" mass="62981">MKMELRVNQTNIEANEDGSMTVNGYVNKTEQFSKMLGRNEQFKEKISRGVFKRAIEKAKEIHFLAEHDGEKILSSTRNGSLELSEDTNGLYMSATITPTSWGKDYYELIKSGILKNMSFGFRSIKDSWKKTTQGYFERTIHELELFEVSVVKDPAYSQSSISARGIDVVEEVEVPDEVKKKIVRNIQEMSRKALIELRNDLLEQSQSYETRGLTEEREYEQLKSQIRDIEIQLKKIDKKEVRNMVELLSPNDTNVEQRGFEEFLKGHLYSEEVRAITTGTSPGQLTVPTSISDQIIKKLEEVAPLFALSKQFPSEHGYLEVLKETGIGGAQWLGEMENATPADFTMSKVKLEQKRLTAAIELSQQLINDAGFDIVSYAINVLSRRIAYSVNRAIVNGNGVGQMEGFLTATLASESVIKTTANTVTTDDVLGLFNSMNPELIEGAVFVMNRNTWNAVSKLKDAENRYYLVDFKNGNGSKYYTMLGLPVMISDAMPDIATENKAIGLINMGEAYGTLIKKGIEVQHVYADSAQALRGSQLIVASIYLDGKIINEQAIRLLSIAA</sequence>
<feature type="domain" description="Phage capsid-like C-terminal" evidence="6">
    <location>
        <begin position="283"/>
        <end position="559"/>
    </location>
</feature>
<dbReference type="RefSeq" id="WP_000781514.1">
    <property type="nucleotide sequence ID" value="NC_011772.1"/>
</dbReference>
<evidence type="ECO:0000256" key="1">
    <source>
        <dbReference type="ARBA" id="ARBA00004328"/>
    </source>
</evidence>
<dbReference type="EMBL" id="CP001186">
    <property type="protein sequence ID" value="ACK93216.1"/>
    <property type="molecule type" value="Genomic_DNA"/>
</dbReference>
<dbReference type="Proteomes" id="UP000006744">
    <property type="component" value="Chromosome"/>
</dbReference>
<dbReference type="Pfam" id="PF05065">
    <property type="entry name" value="Phage_capsid"/>
    <property type="match status" value="1"/>
</dbReference>
<dbReference type="GO" id="GO:0006508">
    <property type="term" value="P:proteolysis"/>
    <property type="evidence" value="ECO:0007669"/>
    <property type="project" value="UniProtKB-KW"/>
</dbReference>